<sequence length="70" mass="7990">MGKVLEFRNKIWRHRSSGGRFKVMGIAEGVGTLNGDKVVFYQAVDAKNQLVEGQLYARAYSEWLDLMKPE</sequence>
<evidence type="ECO:0000313" key="2">
    <source>
        <dbReference type="Proteomes" id="UP001595640"/>
    </source>
</evidence>
<gene>
    <name evidence="1" type="ORF">ACFOEI_14215</name>
</gene>
<protein>
    <submittedName>
        <fullName evidence="1">Uncharacterized protein</fullName>
    </submittedName>
</protein>
<proteinExistence type="predicted"/>
<name>A0ABV7M2W7_9GAMM</name>
<dbReference type="Proteomes" id="UP001595640">
    <property type="component" value="Unassembled WGS sequence"/>
</dbReference>
<keyword evidence="2" id="KW-1185">Reference proteome</keyword>
<accession>A0ABV7M2W7</accession>
<evidence type="ECO:0000313" key="1">
    <source>
        <dbReference type="EMBL" id="MFC3293207.1"/>
    </source>
</evidence>
<dbReference type="EMBL" id="JBHRUH010000031">
    <property type="protein sequence ID" value="MFC3293207.1"/>
    <property type="molecule type" value="Genomic_DNA"/>
</dbReference>
<organism evidence="1 2">
    <name type="scientific">Modicisalibacter luteus</name>
    <dbReference type="NCBI Taxonomy" id="453962"/>
    <lineage>
        <taxon>Bacteria</taxon>
        <taxon>Pseudomonadati</taxon>
        <taxon>Pseudomonadota</taxon>
        <taxon>Gammaproteobacteria</taxon>
        <taxon>Oceanospirillales</taxon>
        <taxon>Halomonadaceae</taxon>
        <taxon>Modicisalibacter</taxon>
    </lineage>
</organism>
<reference evidence="2" key="1">
    <citation type="journal article" date="2019" name="Int. J. Syst. Evol. Microbiol.">
        <title>The Global Catalogue of Microorganisms (GCM) 10K type strain sequencing project: providing services to taxonomists for standard genome sequencing and annotation.</title>
        <authorList>
            <consortium name="The Broad Institute Genomics Platform"/>
            <consortium name="The Broad Institute Genome Sequencing Center for Infectious Disease"/>
            <person name="Wu L."/>
            <person name="Ma J."/>
        </authorList>
    </citation>
    <scope>NUCLEOTIDE SEQUENCE [LARGE SCALE GENOMIC DNA]</scope>
    <source>
        <strain evidence="2">KCTC 12847</strain>
    </source>
</reference>
<comment type="caution">
    <text evidence="1">The sequence shown here is derived from an EMBL/GenBank/DDBJ whole genome shotgun (WGS) entry which is preliminary data.</text>
</comment>
<dbReference type="RefSeq" id="WP_019018512.1">
    <property type="nucleotide sequence ID" value="NZ_BMXD01000001.1"/>
</dbReference>